<dbReference type="AlphaFoldDB" id="A0A0E9PHD5"/>
<reference evidence="1" key="2">
    <citation type="journal article" date="2015" name="Fish Shellfish Immunol.">
        <title>Early steps in the European eel (Anguilla anguilla)-Vibrio vulnificus interaction in the gills: Role of the RtxA13 toxin.</title>
        <authorList>
            <person name="Callol A."/>
            <person name="Pajuelo D."/>
            <person name="Ebbesson L."/>
            <person name="Teles M."/>
            <person name="MacKenzie S."/>
            <person name="Amaro C."/>
        </authorList>
    </citation>
    <scope>NUCLEOTIDE SEQUENCE</scope>
</reference>
<sequence>MWWPWLELHKWPPSKKLQSPGVCVQVSTPEHRHAYLTRLAGTP</sequence>
<evidence type="ECO:0000313" key="1">
    <source>
        <dbReference type="EMBL" id="JAH03238.1"/>
    </source>
</evidence>
<organism evidence="1">
    <name type="scientific">Anguilla anguilla</name>
    <name type="common">European freshwater eel</name>
    <name type="synonym">Muraena anguilla</name>
    <dbReference type="NCBI Taxonomy" id="7936"/>
    <lineage>
        <taxon>Eukaryota</taxon>
        <taxon>Metazoa</taxon>
        <taxon>Chordata</taxon>
        <taxon>Craniata</taxon>
        <taxon>Vertebrata</taxon>
        <taxon>Euteleostomi</taxon>
        <taxon>Actinopterygii</taxon>
        <taxon>Neopterygii</taxon>
        <taxon>Teleostei</taxon>
        <taxon>Anguilliformes</taxon>
        <taxon>Anguillidae</taxon>
        <taxon>Anguilla</taxon>
    </lineage>
</organism>
<dbReference type="EMBL" id="GBXM01105339">
    <property type="protein sequence ID" value="JAH03238.1"/>
    <property type="molecule type" value="Transcribed_RNA"/>
</dbReference>
<name>A0A0E9PHD5_ANGAN</name>
<protein>
    <submittedName>
        <fullName evidence="1">Uncharacterized protein</fullName>
    </submittedName>
</protein>
<accession>A0A0E9PHD5</accession>
<reference evidence="1" key="1">
    <citation type="submission" date="2014-11" db="EMBL/GenBank/DDBJ databases">
        <authorList>
            <person name="Amaro Gonzalez C."/>
        </authorList>
    </citation>
    <scope>NUCLEOTIDE SEQUENCE</scope>
</reference>
<proteinExistence type="predicted"/>